<keyword evidence="1" id="KW-0812">Transmembrane</keyword>
<keyword evidence="1" id="KW-1133">Transmembrane helix</keyword>
<evidence type="ECO:0000256" key="1">
    <source>
        <dbReference type="SAM" id="Phobius"/>
    </source>
</evidence>
<reference evidence="2 3" key="1">
    <citation type="submission" date="2019-03" db="EMBL/GenBank/DDBJ databases">
        <title>Genomic Encyclopedia of Type Strains, Phase III (KMG-III): the genomes of soil and plant-associated and newly described type strains.</title>
        <authorList>
            <person name="Whitman W."/>
        </authorList>
    </citation>
    <scope>NUCLEOTIDE SEQUENCE [LARGE SCALE GENOMIC DNA]</scope>
    <source>
        <strain evidence="2 3">VKMAc-2574</strain>
    </source>
</reference>
<feature type="transmembrane region" description="Helical" evidence="1">
    <location>
        <begin position="26"/>
        <end position="45"/>
    </location>
</feature>
<keyword evidence="3" id="KW-1185">Reference proteome</keyword>
<comment type="caution">
    <text evidence="2">The sequence shown here is derived from an EMBL/GenBank/DDBJ whole genome shotgun (WGS) entry which is preliminary data.</text>
</comment>
<feature type="transmembrane region" description="Helical" evidence="1">
    <location>
        <begin position="51"/>
        <end position="72"/>
    </location>
</feature>
<evidence type="ECO:0000313" key="3">
    <source>
        <dbReference type="Proteomes" id="UP000295060"/>
    </source>
</evidence>
<accession>A0ABY2FQZ9</accession>
<feature type="transmembrane region" description="Helical" evidence="1">
    <location>
        <begin position="84"/>
        <end position="105"/>
    </location>
</feature>
<gene>
    <name evidence="2" type="ORF">EV137_2914</name>
</gene>
<proteinExistence type="predicted"/>
<protein>
    <submittedName>
        <fullName evidence="2">Uncharacterized protein</fullName>
    </submittedName>
</protein>
<name>A0ABY2FQZ9_9ACTN</name>
<keyword evidence="1" id="KW-0472">Membrane</keyword>
<organism evidence="2 3">
    <name type="scientific">Kribbella pratensis</name>
    <dbReference type="NCBI Taxonomy" id="2512112"/>
    <lineage>
        <taxon>Bacteria</taxon>
        <taxon>Bacillati</taxon>
        <taxon>Actinomycetota</taxon>
        <taxon>Actinomycetes</taxon>
        <taxon>Propionibacteriales</taxon>
        <taxon>Kribbellaceae</taxon>
        <taxon>Kribbella</taxon>
    </lineage>
</organism>
<dbReference type="Proteomes" id="UP000295060">
    <property type="component" value="Unassembled WGS sequence"/>
</dbReference>
<dbReference type="RefSeq" id="WP_134129116.1">
    <property type="nucleotide sequence ID" value="NZ_SODU01000001.1"/>
</dbReference>
<sequence length="107" mass="11401">MSVTPEPFAECGCGRPGKQPWRTRDALWSPASVVGWPLWVLLGVGSLLGGWTVFGVVLLAVLGALVIGSLVLQGVRGHRGWCWLFRGLWFGVAVAGLPLRVVGAFGF</sequence>
<dbReference type="EMBL" id="SODU01000001">
    <property type="protein sequence ID" value="TDW95571.1"/>
    <property type="molecule type" value="Genomic_DNA"/>
</dbReference>
<evidence type="ECO:0000313" key="2">
    <source>
        <dbReference type="EMBL" id="TDW95571.1"/>
    </source>
</evidence>